<evidence type="ECO:0000256" key="2">
    <source>
        <dbReference type="PROSITE-ProRule" id="PRU01161"/>
    </source>
</evidence>
<dbReference type="Pfam" id="PF25000">
    <property type="entry name" value="DUF7779"/>
    <property type="match status" value="1"/>
</dbReference>
<dbReference type="PROSITE" id="PS51635">
    <property type="entry name" value="PNPLA"/>
    <property type="match status" value="1"/>
</dbReference>
<dbReference type="SUPFAM" id="SSF52151">
    <property type="entry name" value="FabD/lysophospholipase-like"/>
    <property type="match status" value="1"/>
</dbReference>
<dbReference type="InterPro" id="IPR016035">
    <property type="entry name" value="Acyl_Trfase/lysoPLipase"/>
</dbReference>
<evidence type="ECO:0000313" key="5">
    <source>
        <dbReference type="Proteomes" id="UP000044841"/>
    </source>
</evidence>
<keyword evidence="1" id="KW-0443">Lipid metabolism</keyword>
<keyword evidence="5" id="KW-1185">Reference proteome</keyword>
<dbReference type="Proteomes" id="UP000044841">
    <property type="component" value="Unassembled WGS sequence"/>
</dbReference>
<dbReference type="SUPFAM" id="SSF48452">
    <property type="entry name" value="TPR-like"/>
    <property type="match status" value="3"/>
</dbReference>
<feature type="short sequence motif" description="GXGXXG" evidence="2">
    <location>
        <begin position="18"/>
        <end position="23"/>
    </location>
</feature>
<dbReference type="Gene3D" id="3.40.50.300">
    <property type="entry name" value="P-loop containing nucleotide triphosphate hydrolases"/>
    <property type="match status" value="1"/>
</dbReference>
<name>A0A0K6G3Z3_9AGAM</name>
<dbReference type="InterPro" id="IPR011990">
    <property type="entry name" value="TPR-like_helical_dom_sf"/>
</dbReference>
<dbReference type="PANTHER" id="PTHR46082:SF6">
    <property type="entry name" value="AAA+ ATPASE DOMAIN-CONTAINING PROTEIN-RELATED"/>
    <property type="match status" value="1"/>
</dbReference>
<sequence length="1143" mass="127239">MPEDSGEKSGLNLLSLDGGGITGLSSLLILREIMAKAQEKYQRDTVPRPCEMFDMIAGTGTGAISAVMLGRLRMGVDEAIKTYTRLMRTVFSERKYTLKGDAGGFKASVLESELKGMVGSVLGNEDEKMVEDEQVDEEIRCKVIVYAMSAYNLTSALPIAFRSYPSTTTPTKCTIWEALRASTAHPQMFKSIQVDVEGTGLRNMFTHGGLGCANPTPRLLEEAQQVYPDRGVASITSIGTGHPRTIQIAAGRNRTSWRLGDSMTVKVMQAAHEMAEGSERVAEEMARRFAEVGSVYYRLNVQQGAQGADASEWERLDEIAAHTRAYLDQSEVKSTVDKLAEATLQRVLVLEMVHIEGRALRPSEIAQREIRSCPLPSGRFVGREDRREMVRLYFTRASEGRHVFVLYGLGGSGKTQIALKCVEELKQRFLHIIFVDASSDESIQTSLATVAVNNGLGKTYEDMLGWINRHGQSCLLVLDNADDPKVNLQAYLPQSTDHNVLITTRCPEFTALAIGTAAACSISGLEESEAVDLLLKTTRLDLDDMNETDIAAMYQLLKSFEYLALAVVQSGAYIRKMQLSVSEYWDKFSKRQQKVPEGNVTPILGLDGYTKTVYTTWELSLNQLSPHAQELLFLAAFLHRDGILEATFLRAAQKMEEYEPDMPLSPEQLTVEQHVKKFLNHLVNNGSWSDAFSDYIGELLSFSLVMYDQTSQTYSIHPLVQQWAQIAASRREMSSQHSSLLLALSIGWGMSNTDHIYKRQILPHVNLAIEQKLFYDSNGNERFAEVYRTCGQFRNEQALREQITSTRKKKLGEHHPKTLASISCLAETYQTQGKLVAAEGLQETALAAQMRILGAKHSDTLKTMHRLGWIYYRQGQYSKAEEVLTAVVTVRDKIIEQDYPDTLKNMDDLGVISRIQGHSTNTQAPGIKIRAARNQTLGEDDLDILEGMDNLASTYDAQGRLTEAEKLRATVVAARKRLLGDDHPDTLTSVHNLASAHQMQGRLEDAETLYAIVVAAEKRVLGEDHPDTLISMHNLAYTNRLNGRLEDAEALYAIVVAASKRVLGEDHPDTYTSQANLACTYYCQNRFIEAEALYTAILDSRRRVLGSAHPATIRTMQDLENTYSMLGKAAECEALRAERLAIT</sequence>
<dbReference type="Gene3D" id="3.40.1090.10">
    <property type="entry name" value="Cytosolic phospholipase A2 catalytic domain"/>
    <property type="match status" value="1"/>
</dbReference>
<evidence type="ECO:0000259" key="3">
    <source>
        <dbReference type="PROSITE" id="PS51635"/>
    </source>
</evidence>
<dbReference type="Pfam" id="PF13424">
    <property type="entry name" value="TPR_12"/>
    <property type="match status" value="3"/>
</dbReference>
<dbReference type="AlphaFoldDB" id="A0A0K6G3Z3"/>
<evidence type="ECO:0000256" key="1">
    <source>
        <dbReference type="ARBA" id="ARBA00023098"/>
    </source>
</evidence>
<dbReference type="InterPro" id="IPR002641">
    <property type="entry name" value="PNPLA_dom"/>
</dbReference>
<gene>
    <name evidence="4" type="ORF">RSOLAG22IIIB_10653</name>
</gene>
<evidence type="ECO:0000313" key="4">
    <source>
        <dbReference type="EMBL" id="CUA73240.1"/>
    </source>
</evidence>
<dbReference type="Pfam" id="PF01734">
    <property type="entry name" value="Patatin"/>
    <property type="match status" value="1"/>
</dbReference>
<dbReference type="Gene3D" id="1.25.40.10">
    <property type="entry name" value="Tetratricopeptide repeat domain"/>
    <property type="match status" value="2"/>
</dbReference>
<dbReference type="InterPro" id="IPR019734">
    <property type="entry name" value="TPR_rpt"/>
</dbReference>
<reference evidence="4 5" key="1">
    <citation type="submission" date="2015-07" db="EMBL/GenBank/DDBJ databases">
        <authorList>
            <person name="Noorani M."/>
        </authorList>
    </citation>
    <scope>NUCLEOTIDE SEQUENCE [LARGE SCALE GENOMIC DNA]</scope>
    <source>
        <strain evidence="4">BBA 69670</strain>
    </source>
</reference>
<dbReference type="SMART" id="SM00028">
    <property type="entry name" value="TPR"/>
    <property type="match status" value="4"/>
</dbReference>
<dbReference type="PANTHER" id="PTHR46082">
    <property type="entry name" value="ATP/GTP-BINDING PROTEIN-RELATED"/>
    <property type="match status" value="1"/>
</dbReference>
<protein>
    <submittedName>
        <fullName evidence="4">Nephrocystin-3 [Homo sapiens]</fullName>
    </submittedName>
</protein>
<dbReference type="InterPro" id="IPR053137">
    <property type="entry name" value="NLR-like"/>
</dbReference>
<proteinExistence type="predicted"/>
<dbReference type="InterPro" id="IPR027417">
    <property type="entry name" value="P-loop_NTPase"/>
</dbReference>
<feature type="domain" description="PNPLA" evidence="3">
    <location>
        <begin position="14"/>
        <end position="222"/>
    </location>
</feature>
<dbReference type="SUPFAM" id="SSF52540">
    <property type="entry name" value="P-loop containing nucleoside triphosphate hydrolases"/>
    <property type="match status" value="1"/>
</dbReference>
<accession>A0A0K6G3Z3</accession>
<dbReference type="EMBL" id="CYGV01001361">
    <property type="protein sequence ID" value="CUA73240.1"/>
    <property type="molecule type" value="Genomic_DNA"/>
</dbReference>
<comment type="caution">
    <text evidence="2">Lacks conserved residue(s) required for the propagation of feature annotation.</text>
</comment>
<dbReference type="InterPro" id="IPR056681">
    <property type="entry name" value="DUF7779"/>
</dbReference>
<organism evidence="4 5">
    <name type="scientific">Rhizoctonia solani</name>
    <dbReference type="NCBI Taxonomy" id="456999"/>
    <lineage>
        <taxon>Eukaryota</taxon>
        <taxon>Fungi</taxon>
        <taxon>Dikarya</taxon>
        <taxon>Basidiomycota</taxon>
        <taxon>Agaricomycotina</taxon>
        <taxon>Agaricomycetes</taxon>
        <taxon>Cantharellales</taxon>
        <taxon>Ceratobasidiaceae</taxon>
        <taxon>Rhizoctonia</taxon>
    </lineage>
</organism>
<dbReference type="GO" id="GO:0046486">
    <property type="term" value="P:glycerolipid metabolic process"/>
    <property type="evidence" value="ECO:0007669"/>
    <property type="project" value="UniProtKB-ARBA"/>
</dbReference>